<comment type="caution">
    <text evidence="3">The sequence shown here is derived from an EMBL/GenBank/DDBJ whole genome shotgun (WGS) entry which is preliminary data.</text>
</comment>
<dbReference type="EMBL" id="JXYQ01000039">
    <property type="protein sequence ID" value="KJA10180.1"/>
    <property type="molecule type" value="Genomic_DNA"/>
</dbReference>
<evidence type="ECO:0000259" key="2">
    <source>
        <dbReference type="Pfam" id="PF01051"/>
    </source>
</evidence>
<feature type="domain" description="Initiator Rep protein WH1" evidence="2">
    <location>
        <begin position="30"/>
        <end position="169"/>
    </location>
</feature>
<name>A0A0D7K769_9BURK</name>
<dbReference type="Pfam" id="PF21205">
    <property type="entry name" value="Rep3_C"/>
    <property type="match status" value="1"/>
</dbReference>
<keyword evidence="4" id="KW-1185">Reference proteome</keyword>
<dbReference type="GO" id="GO:0003887">
    <property type="term" value="F:DNA-directed DNA polymerase activity"/>
    <property type="evidence" value="ECO:0007669"/>
    <property type="project" value="InterPro"/>
</dbReference>
<evidence type="ECO:0000256" key="1">
    <source>
        <dbReference type="ARBA" id="ARBA00038283"/>
    </source>
</evidence>
<dbReference type="InterPro" id="IPR036390">
    <property type="entry name" value="WH_DNA-bd_sf"/>
</dbReference>
<evidence type="ECO:0000313" key="3">
    <source>
        <dbReference type="EMBL" id="KJA10180.1"/>
    </source>
</evidence>
<accession>A0A0D7K769</accession>
<dbReference type="Pfam" id="PF01051">
    <property type="entry name" value="Rep3_N"/>
    <property type="match status" value="1"/>
</dbReference>
<dbReference type="STRING" id="80878.RP29_12600"/>
<dbReference type="InterPro" id="IPR036388">
    <property type="entry name" value="WH-like_DNA-bd_sf"/>
</dbReference>
<dbReference type="OrthoDB" id="1522717at2"/>
<dbReference type="AlphaFoldDB" id="A0A0D7K769"/>
<gene>
    <name evidence="3" type="ORF">RP29_12600</name>
</gene>
<dbReference type="InterPro" id="IPR000525">
    <property type="entry name" value="Initiator_Rep_WH1"/>
</dbReference>
<reference evidence="3 4" key="1">
    <citation type="submission" date="2014-12" db="EMBL/GenBank/DDBJ databases">
        <title>Isolation of bacteria from lake water.</title>
        <authorList>
            <person name="Sheng K.-Y."/>
            <person name="Chin P.-S."/>
            <person name="Chan K.-G."/>
            <person name="Tan G.S."/>
        </authorList>
    </citation>
    <scope>NUCLEOTIDE SEQUENCE [LARGE SCALE GENOMIC DNA]</scope>
    <source>
        <strain evidence="3 4">KY4</strain>
    </source>
</reference>
<protein>
    <recommendedName>
        <fullName evidence="2">Initiator Rep protein WH1 domain-containing protein</fullName>
    </recommendedName>
</protein>
<sequence length="435" mass="50262">MPRKKTTDEQSQIALFQAPEVPNAFRKPVQVIHSKPKTSLSLLHRKLANAWLKNASDTPSDDGWWTIHTATMATDIGFDSNNRAYLIDSARALMGIIFEWDVIAPEGKRKLWKASVLFPEVEIRPDTIRYQISRPLREQVLTPEMYAMIDLNVLKRFRRASSLALYEHCLRFEKIHRTTEVEWQLLRDMLMGESADAKSYQEYKVFKDKVLKVAIAEVNALSDIEIELIEKKLGRRVQTLAFNVRKEREHVPEQIDHDENVLDIGEMVKIGILQSEARQLVKKYSHQQIVSAISYTKKRLTDKKSSKIENPAAYLRKALSNGWAIVDSIEPKQRATTANQEKKPDLIEMYRVEMIREAEDYFRELNSADQTELVSEYNATDISPTLKVKKSKPGKAVRTEFFKWLAKRTWGDPKPEDLLQYAQKLIETTSNSAKN</sequence>
<proteinExistence type="inferred from homology"/>
<evidence type="ECO:0000313" key="4">
    <source>
        <dbReference type="Proteomes" id="UP000032566"/>
    </source>
</evidence>
<dbReference type="GO" id="GO:0006270">
    <property type="term" value="P:DNA replication initiation"/>
    <property type="evidence" value="ECO:0007669"/>
    <property type="project" value="InterPro"/>
</dbReference>
<dbReference type="PATRIC" id="fig|80878.5.peg.2217"/>
<organism evidence="3 4">
    <name type="scientific">Acidovorax temperans</name>
    <dbReference type="NCBI Taxonomy" id="80878"/>
    <lineage>
        <taxon>Bacteria</taxon>
        <taxon>Pseudomonadati</taxon>
        <taxon>Pseudomonadota</taxon>
        <taxon>Betaproteobacteria</taxon>
        <taxon>Burkholderiales</taxon>
        <taxon>Comamonadaceae</taxon>
        <taxon>Acidovorax</taxon>
    </lineage>
</organism>
<dbReference type="Gene3D" id="1.10.10.10">
    <property type="entry name" value="Winged helix-like DNA-binding domain superfamily/Winged helix DNA-binding domain"/>
    <property type="match status" value="1"/>
</dbReference>
<dbReference type="SUPFAM" id="SSF46785">
    <property type="entry name" value="Winged helix' DNA-binding domain"/>
    <property type="match status" value="1"/>
</dbReference>
<comment type="similarity">
    <text evidence="1">Belongs to the initiator RepB protein family.</text>
</comment>
<dbReference type="RefSeq" id="WP_044398985.1">
    <property type="nucleotide sequence ID" value="NZ_JXYQ01000039.1"/>
</dbReference>
<dbReference type="Proteomes" id="UP000032566">
    <property type="component" value="Unassembled WGS sequence"/>
</dbReference>